<evidence type="ECO:0000313" key="11">
    <source>
        <dbReference type="Proteomes" id="UP001057381"/>
    </source>
</evidence>
<comment type="similarity">
    <text evidence="2">Belongs to the ABC-2 integral membrane protein family.</text>
</comment>
<evidence type="ECO:0000256" key="3">
    <source>
        <dbReference type="ARBA" id="ARBA00022448"/>
    </source>
</evidence>
<keyword evidence="3" id="KW-0813">Transport</keyword>
<evidence type="ECO:0000256" key="1">
    <source>
        <dbReference type="ARBA" id="ARBA00004651"/>
    </source>
</evidence>
<proteinExistence type="inferred from homology"/>
<accession>A0A9Q9BR96</accession>
<feature type="transmembrane region" description="Helical" evidence="8">
    <location>
        <begin position="260"/>
        <end position="284"/>
    </location>
</feature>
<evidence type="ECO:0000256" key="2">
    <source>
        <dbReference type="ARBA" id="ARBA00007783"/>
    </source>
</evidence>
<protein>
    <submittedName>
        <fullName evidence="10">ABC transporter permease</fullName>
    </submittedName>
</protein>
<dbReference type="KEGG" id="mequ:KFV11_01735"/>
<keyword evidence="6 8" id="KW-1133">Transmembrane helix</keyword>
<gene>
    <name evidence="10" type="ORF">KFV11_01735</name>
</gene>
<dbReference type="PROSITE" id="PS51012">
    <property type="entry name" value="ABC_TM2"/>
    <property type="match status" value="1"/>
</dbReference>
<keyword evidence="7 8" id="KW-0472">Membrane</keyword>
<comment type="subcellular location">
    <subcellularLocation>
        <location evidence="1">Cell membrane</location>
        <topology evidence="1">Multi-pass membrane protein</topology>
    </subcellularLocation>
</comment>
<dbReference type="PANTHER" id="PTHR30294">
    <property type="entry name" value="MEMBRANE COMPONENT OF ABC TRANSPORTER YHHJ-RELATED"/>
    <property type="match status" value="1"/>
</dbReference>
<organism evidence="10 11">
    <name type="scientific">Macrococcus equipercicus</name>
    <dbReference type="NCBI Taxonomy" id="69967"/>
    <lineage>
        <taxon>Bacteria</taxon>
        <taxon>Bacillati</taxon>
        <taxon>Bacillota</taxon>
        <taxon>Bacilli</taxon>
        <taxon>Bacillales</taxon>
        <taxon>Staphylococcaceae</taxon>
        <taxon>Macrococcus</taxon>
    </lineage>
</organism>
<feature type="transmembrane region" description="Helical" evidence="8">
    <location>
        <begin position="185"/>
        <end position="204"/>
    </location>
</feature>
<feature type="transmembrane region" description="Helical" evidence="8">
    <location>
        <begin position="21"/>
        <end position="39"/>
    </location>
</feature>
<dbReference type="InterPro" id="IPR013525">
    <property type="entry name" value="ABC2_TM"/>
</dbReference>
<dbReference type="AlphaFoldDB" id="A0A9Q9BR96"/>
<evidence type="ECO:0000256" key="8">
    <source>
        <dbReference type="SAM" id="Phobius"/>
    </source>
</evidence>
<feature type="transmembrane region" description="Helical" evidence="8">
    <location>
        <begin position="291"/>
        <end position="311"/>
    </location>
</feature>
<dbReference type="Pfam" id="PF12698">
    <property type="entry name" value="ABC2_membrane_3"/>
    <property type="match status" value="1"/>
</dbReference>
<dbReference type="Proteomes" id="UP001057381">
    <property type="component" value="Chromosome"/>
</dbReference>
<dbReference type="EMBL" id="CP073809">
    <property type="protein sequence ID" value="UTH14119.1"/>
    <property type="molecule type" value="Genomic_DNA"/>
</dbReference>
<keyword evidence="4" id="KW-1003">Cell membrane</keyword>
<keyword evidence="5 8" id="KW-0812">Transmembrane</keyword>
<feature type="domain" description="ABC transmembrane type-2" evidence="9">
    <location>
        <begin position="137"/>
        <end position="372"/>
    </location>
</feature>
<evidence type="ECO:0000256" key="5">
    <source>
        <dbReference type="ARBA" id="ARBA00022692"/>
    </source>
</evidence>
<evidence type="ECO:0000256" key="4">
    <source>
        <dbReference type="ARBA" id="ARBA00022475"/>
    </source>
</evidence>
<dbReference type="InterPro" id="IPR047817">
    <property type="entry name" value="ABC2_TM_bact-type"/>
</dbReference>
<evidence type="ECO:0000256" key="7">
    <source>
        <dbReference type="ARBA" id="ARBA00023136"/>
    </source>
</evidence>
<dbReference type="InterPro" id="IPR051449">
    <property type="entry name" value="ABC-2_transporter_component"/>
</dbReference>
<evidence type="ECO:0000256" key="6">
    <source>
        <dbReference type="ARBA" id="ARBA00022989"/>
    </source>
</evidence>
<feature type="transmembrane region" description="Helical" evidence="8">
    <location>
        <begin position="344"/>
        <end position="369"/>
    </location>
</feature>
<dbReference type="GO" id="GO:0140359">
    <property type="term" value="F:ABC-type transporter activity"/>
    <property type="evidence" value="ECO:0007669"/>
    <property type="project" value="InterPro"/>
</dbReference>
<evidence type="ECO:0000313" key="10">
    <source>
        <dbReference type="EMBL" id="UTH14119.1"/>
    </source>
</evidence>
<evidence type="ECO:0000259" key="9">
    <source>
        <dbReference type="PROSITE" id="PS51012"/>
    </source>
</evidence>
<dbReference type="PANTHER" id="PTHR30294:SF38">
    <property type="entry name" value="TRANSPORT PERMEASE PROTEIN"/>
    <property type="match status" value="1"/>
</dbReference>
<name>A0A9Q9BR96_9STAP</name>
<dbReference type="GO" id="GO:0005886">
    <property type="term" value="C:plasma membrane"/>
    <property type="evidence" value="ECO:0007669"/>
    <property type="project" value="UniProtKB-SubCell"/>
</dbReference>
<reference evidence="10" key="1">
    <citation type="submission" date="2021-04" db="EMBL/GenBank/DDBJ databases">
        <title>Complete Genome Sequences of Macrococcus spp. from dog and cattle.</title>
        <authorList>
            <person name="Schwendener S."/>
            <person name="Perreten V."/>
        </authorList>
    </citation>
    <scope>NUCLEOTIDE SEQUENCE</scope>
    <source>
        <strain evidence="10">Epi0143-OL</strain>
    </source>
</reference>
<dbReference type="RefSeq" id="WP_254250177.1">
    <property type="nucleotide sequence ID" value="NZ_CP073809.1"/>
</dbReference>
<sequence>MRMTGIVKRILLEKLRDKRTLAMLFIAPLFILTLMHAAFDNSTKKPAISTVNIEPSIVDRLEDSEMTVTDYRNKPSDLKSFMEDHQLDGIVIKTKDKVTIKLLNDDPAIANKIKLLVNQIYQQKTQSTLIDDMKAQLKDLTQVLNKIPFSPTKNMTVNKPEQTTVKTDYIYGSKDTSAFDTLSPVLIGFFVFFFVFLIAGIGFLKERTTGTLERMLLSPVKRYEVTLSYVISYGLLASIQTLVIVLFAVFVLGIAAPKTILQVIVVNLFVALVALSLGLLLSAFAKSEFQMIQFIPLVIVPQAFLSGLFPLENMAGWLQVLARIMPLYYAGDALKKIMYKEWPLSAVTLDIIVLAVFALLFIGLNVAALKKYRRI</sequence>
<feature type="transmembrane region" description="Helical" evidence="8">
    <location>
        <begin position="225"/>
        <end position="254"/>
    </location>
</feature>